<organism evidence="1 2">
    <name type="scientific">Mycobacterium phage Estave1</name>
    <dbReference type="NCBI Taxonomy" id="1536603"/>
    <lineage>
        <taxon>Viruses</taxon>
        <taxon>Duplodnaviria</taxon>
        <taxon>Heunggongvirae</taxon>
        <taxon>Uroviricota</taxon>
        <taxon>Caudoviricetes</taxon>
        <taxon>Gracegardnervirinae</taxon>
        <taxon>Cheoctovirus</taxon>
        <taxon>Cheoctovirus estave1</taxon>
    </lineage>
</organism>
<gene>
    <name evidence="1" type="ORF">PBI_ESTAVE1_41</name>
</gene>
<keyword evidence="2" id="KW-1185">Reference proteome</keyword>
<dbReference type="Proteomes" id="UP000029345">
    <property type="component" value="Segment"/>
</dbReference>
<dbReference type="OrthoDB" id="23908at10239"/>
<reference evidence="1 2" key="1">
    <citation type="submission" date="2014-08" db="EMBL/GenBank/DDBJ databases">
        <authorList>
            <person name="Abernathy K.P."/>
            <person name="Arnold C.T."/>
            <person name="Banks B.N."/>
            <person name="Bell M.J."/>
            <person name="Dang D."/>
            <person name="Estave P.M."/>
            <person name="Ford J.D."/>
            <person name="Fowler K.L."/>
            <person name="Guillory Q.M."/>
            <person name="Martin G.N."/>
            <person name="Minor J.G."/>
            <person name="Powell J."/>
            <person name="Sarhan H.A."/>
            <person name="Stewart E.L."/>
            <person name="Sutherlin T.K."/>
            <person name="Terry T.J."/>
            <person name="Wagner S.L."/>
            <person name="Zayed M.R."/>
            <person name="Ireland S.K."/>
            <person name="Ross J.F."/>
            <person name="Serrano M.G."/>
            <person name="Buck G."/>
            <person name="Lee V."/>
            <person name="Wang Y."/>
            <person name="Carvalho R."/>
            <person name="Voegtly L."/>
            <person name="Shi R."/>
            <person name="Duckworth R."/>
            <person name="Johnson A."/>
            <person name="Loviza R."/>
            <person name="Walstead R."/>
            <person name="Shah Z."/>
            <person name="Kiflezghi M."/>
            <person name="Wade K."/>
            <person name="Anders K.R."/>
            <person name="Braun M.A."/>
            <person name="Delesalle V.A."/>
            <person name="Hughes L.E."/>
            <person name="Ware V.C."/>
            <person name="Bradley K.W."/>
            <person name="Barker L.P."/>
            <person name="Asai D.J."/>
            <person name="Bowman C.A."/>
            <person name="Russell D.A."/>
            <person name="Pope W.H."/>
            <person name="Jacobs-Sera D."/>
            <person name="Hendrix R.W."/>
            <person name="Hatfull G.F."/>
        </authorList>
    </citation>
    <scope>NUCLEOTIDE SEQUENCE [LARGE SCALE GENOMIC DNA]</scope>
</reference>
<accession>A0A088FA27</accession>
<proteinExistence type="predicted"/>
<name>A0A088FA27_9CAUD</name>
<evidence type="ECO:0000313" key="2">
    <source>
        <dbReference type="Proteomes" id="UP000029345"/>
    </source>
</evidence>
<evidence type="ECO:0008006" key="3">
    <source>
        <dbReference type="Google" id="ProtNLM"/>
    </source>
</evidence>
<dbReference type="InterPro" id="IPR013324">
    <property type="entry name" value="RNA_pol_sigma_r3/r4-like"/>
</dbReference>
<dbReference type="EMBL" id="KM279937">
    <property type="protein sequence ID" value="AIM40431.1"/>
    <property type="molecule type" value="Genomic_DNA"/>
</dbReference>
<evidence type="ECO:0000313" key="1">
    <source>
        <dbReference type="EMBL" id="AIM40431.1"/>
    </source>
</evidence>
<dbReference type="GeneID" id="23678982"/>
<sequence>MKYTSGVSLLDEIAAVRDLRIALSKASTEVDERLTKLIREAFEAGFTGPQIAEHAGISKARVYQIRDGLR</sequence>
<dbReference type="SUPFAM" id="SSF88659">
    <property type="entry name" value="Sigma3 and sigma4 domains of RNA polymerase sigma factors"/>
    <property type="match status" value="1"/>
</dbReference>
<dbReference type="RefSeq" id="YP_009124232.1">
    <property type="nucleotide sequence ID" value="NC_026585.1"/>
</dbReference>
<protein>
    <recommendedName>
        <fullName evidence="3">RNA polymerase sigma-70 region 4 domain-containing protein</fullName>
    </recommendedName>
</protein>
<dbReference type="KEGG" id="vg:23678982"/>